<dbReference type="EMBL" id="MGFH01000146">
    <property type="protein sequence ID" value="OGM04317.1"/>
    <property type="molecule type" value="Genomic_DNA"/>
</dbReference>
<gene>
    <name evidence="12" type="ORF">A2008_04600</name>
</gene>
<evidence type="ECO:0000256" key="7">
    <source>
        <dbReference type="ARBA" id="ARBA00034617"/>
    </source>
</evidence>
<evidence type="ECO:0000259" key="11">
    <source>
        <dbReference type="PROSITE" id="PS51194"/>
    </source>
</evidence>
<dbReference type="GO" id="GO:0003677">
    <property type="term" value="F:DNA binding"/>
    <property type="evidence" value="ECO:0007669"/>
    <property type="project" value="InterPro"/>
</dbReference>
<dbReference type="Gene3D" id="3.40.50.300">
    <property type="entry name" value="P-loop containing nucleotide triphosphate hydrolases"/>
    <property type="match status" value="2"/>
</dbReference>
<dbReference type="Pfam" id="PF13625">
    <property type="entry name" value="Helicase_C_3"/>
    <property type="match status" value="1"/>
</dbReference>
<dbReference type="AlphaFoldDB" id="A0A1F7WP79"/>
<dbReference type="SMART" id="SM00487">
    <property type="entry name" value="DEXDc"/>
    <property type="match status" value="1"/>
</dbReference>
<feature type="domain" description="Helicase ATP-binding" evidence="10">
    <location>
        <begin position="207"/>
        <end position="363"/>
    </location>
</feature>
<evidence type="ECO:0000256" key="3">
    <source>
        <dbReference type="ARBA" id="ARBA00022801"/>
    </source>
</evidence>
<dbReference type="PRINTS" id="PR00851">
    <property type="entry name" value="XRODRMPGMNTB"/>
</dbReference>
<dbReference type="InterPro" id="IPR050615">
    <property type="entry name" value="ATP-dep_DNA_Helicase"/>
</dbReference>
<keyword evidence="5" id="KW-0067">ATP-binding</keyword>
<evidence type="ECO:0000256" key="9">
    <source>
        <dbReference type="ARBA" id="ARBA00048988"/>
    </source>
</evidence>
<comment type="catalytic activity">
    <reaction evidence="7">
        <text>Couples ATP hydrolysis with the unwinding of duplex DNA by translocating in the 3'-5' direction.</text>
        <dbReference type="EC" id="5.6.2.4"/>
    </reaction>
</comment>
<dbReference type="InterPro" id="IPR001650">
    <property type="entry name" value="Helicase_C-like"/>
</dbReference>
<evidence type="ECO:0000256" key="5">
    <source>
        <dbReference type="ARBA" id="ARBA00022840"/>
    </source>
</evidence>
<comment type="similarity">
    <text evidence="1">Belongs to the helicase family. RAD25/XPB subfamily.</text>
</comment>
<dbReference type="Pfam" id="PF04851">
    <property type="entry name" value="ResIII"/>
    <property type="match status" value="1"/>
</dbReference>
<sequence length="577" mass="64275">MLENQGGNGPLIVQSDLCALLDAAHELFEECRAKISVFAELVKSPEYMHTYRITPVSLWNAAALGTDADDITRTLKAYSRFSVPESVIHEINYYCSRYGILTLESGGADGLLNLNSKDRFIIMEICGNQAFADFIHSKKDDYNLLIKARARGEIKRALIKLNYPVRDIAGYVEGAPFDINLRSARASDGEPFELRGYQRDACEAFYRSGGAEGGSGVVVLACGAGKTCVGIGAMSKVGARTLVITTNTVAVRQWMSELRDKTGLREEDIGEYSGDKKQIRPVTVTTYQILMWHRGNDDHYPHFCLLTDGEWGLVIYDEVHLLPAPIFRVTAQIQAKRRLGLTATLVREDRLECDVFSLIGPKIYELPWKSLEKQGHIAKANCYEVRLKMPEAVKYDYAVAKKANKHRICAVNHDKIDVILKIIENHPGEPILIIGQYLDQLGAIAKTLGAPVINGSTPSQEREKLYAEFKSGSLAALVVSKVANFAIDLPDASCAIQVSGAYGSRQEEAQRLGRVLRPKRDGREAHFYTVVTADSVEADFSMHRQLYLTEQGYKYYILDAAEFMSRKRIGCDVKLIQ</sequence>
<protein>
    <recommendedName>
        <fullName evidence="8">DNA 3'-5' helicase</fullName>
        <ecNumber evidence="8">5.6.2.4</ecNumber>
    </recommendedName>
</protein>
<keyword evidence="4 12" id="KW-0347">Helicase</keyword>
<dbReference type="Pfam" id="PF16203">
    <property type="entry name" value="ERCC3_RAD25_C"/>
    <property type="match status" value="1"/>
</dbReference>
<evidence type="ECO:0000313" key="13">
    <source>
        <dbReference type="Proteomes" id="UP000178735"/>
    </source>
</evidence>
<dbReference type="GO" id="GO:0016787">
    <property type="term" value="F:hydrolase activity"/>
    <property type="evidence" value="ECO:0007669"/>
    <property type="project" value="UniProtKB-KW"/>
</dbReference>
<dbReference type="InterPro" id="IPR032830">
    <property type="entry name" value="XPB/Ssl2_N"/>
</dbReference>
<name>A0A1F7WP79_9BACT</name>
<keyword evidence="3" id="KW-0378">Hydrolase</keyword>
<dbReference type="PANTHER" id="PTHR11274:SF0">
    <property type="entry name" value="GENERAL TRANSCRIPTION AND DNA REPAIR FACTOR IIH HELICASE SUBUNIT XPB"/>
    <property type="match status" value="1"/>
</dbReference>
<comment type="catalytic activity">
    <reaction evidence="9">
        <text>ATP + H2O = ADP + phosphate + H(+)</text>
        <dbReference type="Rhea" id="RHEA:13065"/>
        <dbReference type="ChEBI" id="CHEBI:15377"/>
        <dbReference type="ChEBI" id="CHEBI:15378"/>
        <dbReference type="ChEBI" id="CHEBI:30616"/>
        <dbReference type="ChEBI" id="CHEBI:43474"/>
        <dbReference type="ChEBI" id="CHEBI:456216"/>
        <dbReference type="EC" id="5.6.2.4"/>
    </reaction>
</comment>
<evidence type="ECO:0000256" key="6">
    <source>
        <dbReference type="ARBA" id="ARBA00023235"/>
    </source>
</evidence>
<dbReference type="GO" id="GO:0005524">
    <property type="term" value="F:ATP binding"/>
    <property type="evidence" value="ECO:0007669"/>
    <property type="project" value="UniProtKB-KW"/>
</dbReference>
<evidence type="ECO:0000256" key="1">
    <source>
        <dbReference type="ARBA" id="ARBA00006637"/>
    </source>
</evidence>
<dbReference type="SMART" id="SM00490">
    <property type="entry name" value="HELICc"/>
    <property type="match status" value="1"/>
</dbReference>
<dbReference type="InterPro" id="IPR014001">
    <property type="entry name" value="Helicase_ATP-bd"/>
</dbReference>
<organism evidence="12 13">
    <name type="scientific">Candidatus Wallbacteria bacterium GWC2_49_35</name>
    <dbReference type="NCBI Taxonomy" id="1817813"/>
    <lineage>
        <taxon>Bacteria</taxon>
        <taxon>Candidatus Walliibacteriota</taxon>
    </lineage>
</organism>
<evidence type="ECO:0000256" key="4">
    <source>
        <dbReference type="ARBA" id="ARBA00022806"/>
    </source>
</evidence>
<dbReference type="Proteomes" id="UP000178735">
    <property type="component" value="Unassembled WGS sequence"/>
</dbReference>
<keyword evidence="6" id="KW-0413">Isomerase</keyword>
<dbReference type="EC" id="5.6.2.4" evidence="8"/>
<proteinExistence type="inferred from homology"/>
<dbReference type="SUPFAM" id="SSF52540">
    <property type="entry name" value="P-loop containing nucleoside triphosphate hydrolases"/>
    <property type="match status" value="2"/>
</dbReference>
<dbReference type="STRING" id="1817813.A2008_04600"/>
<dbReference type="InterPro" id="IPR006935">
    <property type="entry name" value="Helicase/UvrB_N"/>
</dbReference>
<dbReference type="GO" id="GO:0043138">
    <property type="term" value="F:3'-5' DNA helicase activity"/>
    <property type="evidence" value="ECO:0007669"/>
    <property type="project" value="UniProtKB-EC"/>
</dbReference>
<feature type="domain" description="Helicase C-terminal" evidence="11">
    <location>
        <begin position="415"/>
        <end position="569"/>
    </location>
</feature>
<evidence type="ECO:0000256" key="2">
    <source>
        <dbReference type="ARBA" id="ARBA00022741"/>
    </source>
</evidence>
<dbReference type="InterPro" id="IPR032438">
    <property type="entry name" value="ERCC3_RAD25_C"/>
</dbReference>
<keyword evidence="2" id="KW-0547">Nucleotide-binding</keyword>
<dbReference type="PROSITE" id="PS51192">
    <property type="entry name" value="HELICASE_ATP_BIND_1"/>
    <property type="match status" value="1"/>
</dbReference>
<dbReference type="NCBIfam" id="NF045503">
    <property type="entry name" value="repair_heli_XPB"/>
    <property type="match status" value="1"/>
</dbReference>
<reference evidence="12 13" key="1">
    <citation type="journal article" date="2016" name="Nat. Commun.">
        <title>Thousands of microbial genomes shed light on interconnected biogeochemical processes in an aquifer system.</title>
        <authorList>
            <person name="Anantharaman K."/>
            <person name="Brown C.T."/>
            <person name="Hug L.A."/>
            <person name="Sharon I."/>
            <person name="Castelle C.J."/>
            <person name="Probst A.J."/>
            <person name="Thomas B.C."/>
            <person name="Singh A."/>
            <person name="Wilkins M.J."/>
            <person name="Karaoz U."/>
            <person name="Brodie E.L."/>
            <person name="Williams K.H."/>
            <person name="Hubbard S.S."/>
            <person name="Banfield J.F."/>
        </authorList>
    </citation>
    <scope>NUCLEOTIDE SEQUENCE [LARGE SCALE GENOMIC DNA]</scope>
</reference>
<dbReference type="InterPro" id="IPR027417">
    <property type="entry name" value="P-loop_NTPase"/>
</dbReference>
<evidence type="ECO:0000313" key="12">
    <source>
        <dbReference type="EMBL" id="OGM04317.1"/>
    </source>
</evidence>
<evidence type="ECO:0000259" key="10">
    <source>
        <dbReference type="PROSITE" id="PS51192"/>
    </source>
</evidence>
<dbReference type="CDD" id="cd18789">
    <property type="entry name" value="SF2_C_XPB"/>
    <property type="match status" value="1"/>
</dbReference>
<accession>A0A1F7WP79</accession>
<evidence type="ECO:0000256" key="8">
    <source>
        <dbReference type="ARBA" id="ARBA00034808"/>
    </source>
</evidence>
<comment type="caution">
    <text evidence="12">The sequence shown here is derived from an EMBL/GenBank/DDBJ whole genome shotgun (WGS) entry which is preliminary data.</text>
</comment>
<dbReference type="PANTHER" id="PTHR11274">
    <property type="entry name" value="RAD25/XP-B DNA REPAIR HELICASE"/>
    <property type="match status" value="1"/>
</dbReference>
<dbReference type="PROSITE" id="PS51194">
    <property type="entry name" value="HELICASE_CTER"/>
    <property type="match status" value="1"/>
</dbReference>